<sequence>MYELEELLPHGAPMIVLSGVRSCDIENSKVETFFTVSSSDVFFDENSGGVPSCFALEYMAQSIACFVGILGKSKDASFKQEIGFVLGTRKMDLNIPVFENSKTYSVRAEKVFFDEEMASFECAIFDENNFECALATVNAFKPKNPLKFLNQNNE</sequence>
<dbReference type="Gene3D" id="3.10.129.10">
    <property type="entry name" value="Hotdog Thioesterase"/>
    <property type="match status" value="1"/>
</dbReference>
<evidence type="ECO:0008006" key="3">
    <source>
        <dbReference type="Google" id="ProtNLM"/>
    </source>
</evidence>
<dbReference type="RefSeq" id="WP_370396886.1">
    <property type="nucleotide sequence ID" value="NZ_JALBUT010000004.1"/>
</dbReference>
<proteinExistence type="predicted"/>
<organism evidence="1 2">
    <name type="scientific">Intestinicryptomonas porci</name>
    <dbReference type="NCBI Taxonomy" id="2926320"/>
    <lineage>
        <taxon>Bacteria</taxon>
        <taxon>Pseudomonadati</taxon>
        <taxon>Verrucomicrobiota</taxon>
        <taxon>Opitutia</taxon>
        <taxon>Opitutales</taxon>
        <taxon>Intestinicryptomonaceae</taxon>
        <taxon>Intestinicryptomonas</taxon>
    </lineage>
</organism>
<dbReference type="Proteomes" id="UP001275932">
    <property type="component" value="Unassembled WGS sequence"/>
</dbReference>
<dbReference type="SUPFAM" id="SSF54637">
    <property type="entry name" value="Thioesterase/thiol ester dehydrase-isomerase"/>
    <property type="match status" value="1"/>
</dbReference>
<dbReference type="InterPro" id="IPR029069">
    <property type="entry name" value="HotDog_dom_sf"/>
</dbReference>
<name>A0ABU4WI55_9BACT</name>
<accession>A0ABU4WI55</accession>
<protein>
    <recommendedName>
        <fullName evidence="3">3-hydroxylacyl-ACP dehydratase</fullName>
    </recommendedName>
</protein>
<keyword evidence="2" id="KW-1185">Reference proteome</keyword>
<dbReference type="Pfam" id="PF22817">
    <property type="entry name" value="ApeP-like"/>
    <property type="match status" value="1"/>
</dbReference>
<reference evidence="1 2" key="1">
    <citation type="submission" date="2022-03" db="EMBL/GenBank/DDBJ databases">
        <title>Novel taxa within the pig intestine.</title>
        <authorList>
            <person name="Wylensek D."/>
            <person name="Bishof K."/>
            <person name="Afrizal A."/>
            <person name="Clavel T."/>
        </authorList>
    </citation>
    <scope>NUCLEOTIDE SEQUENCE [LARGE SCALE GENOMIC DNA]</scope>
    <source>
        <strain evidence="1 2">CLA-KB-P66</strain>
    </source>
</reference>
<dbReference type="InterPro" id="IPR016776">
    <property type="entry name" value="ApeP-like_dehydratase"/>
</dbReference>
<gene>
    <name evidence="1" type="ORF">MOX91_04490</name>
</gene>
<comment type="caution">
    <text evidence="1">The sequence shown here is derived from an EMBL/GenBank/DDBJ whole genome shotgun (WGS) entry which is preliminary data.</text>
</comment>
<evidence type="ECO:0000313" key="1">
    <source>
        <dbReference type="EMBL" id="MDX8415438.1"/>
    </source>
</evidence>
<dbReference type="PIRSF" id="PIRSF020565">
    <property type="entry name" value="3Ho_Ac_ACP_DH_prd"/>
    <property type="match status" value="1"/>
</dbReference>
<evidence type="ECO:0000313" key="2">
    <source>
        <dbReference type="Proteomes" id="UP001275932"/>
    </source>
</evidence>
<dbReference type="EMBL" id="JALBUT010000004">
    <property type="protein sequence ID" value="MDX8415438.1"/>
    <property type="molecule type" value="Genomic_DNA"/>
</dbReference>